<dbReference type="InterPro" id="IPR036271">
    <property type="entry name" value="Tet_transcr_reg_TetR-rel_C_sf"/>
</dbReference>
<evidence type="ECO:0000256" key="1">
    <source>
        <dbReference type="ARBA" id="ARBA00023125"/>
    </source>
</evidence>
<dbReference type="Gene3D" id="1.10.357.10">
    <property type="entry name" value="Tetracycline Repressor, domain 2"/>
    <property type="match status" value="1"/>
</dbReference>
<dbReference type="Pfam" id="PF00440">
    <property type="entry name" value="TetR_N"/>
    <property type="match status" value="1"/>
</dbReference>
<dbReference type="InterPro" id="IPR050109">
    <property type="entry name" value="HTH-type_TetR-like_transc_reg"/>
</dbReference>
<keyword evidence="1 2" id="KW-0238">DNA-binding</keyword>
<accession>A0ABW4I239</accession>
<evidence type="ECO:0000256" key="2">
    <source>
        <dbReference type="PROSITE-ProRule" id="PRU00335"/>
    </source>
</evidence>
<evidence type="ECO:0000259" key="3">
    <source>
        <dbReference type="PROSITE" id="PS50977"/>
    </source>
</evidence>
<dbReference type="InterPro" id="IPR039536">
    <property type="entry name" value="TetR_C_Proteobacteria"/>
</dbReference>
<dbReference type="SUPFAM" id="SSF46689">
    <property type="entry name" value="Homeodomain-like"/>
    <property type="match status" value="1"/>
</dbReference>
<evidence type="ECO:0000313" key="5">
    <source>
        <dbReference type="Proteomes" id="UP001597115"/>
    </source>
</evidence>
<proteinExistence type="predicted"/>
<feature type="domain" description="HTH tetR-type" evidence="3">
    <location>
        <begin position="6"/>
        <end position="66"/>
    </location>
</feature>
<dbReference type="InterPro" id="IPR001647">
    <property type="entry name" value="HTH_TetR"/>
</dbReference>
<dbReference type="Pfam" id="PF14246">
    <property type="entry name" value="TetR_C_7"/>
    <property type="match status" value="1"/>
</dbReference>
<dbReference type="Proteomes" id="UP001597115">
    <property type="component" value="Unassembled WGS sequence"/>
</dbReference>
<dbReference type="SUPFAM" id="SSF48498">
    <property type="entry name" value="Tetracyclin repressor-like, C-terminal domain"/>
    <property type="match status" value="1"/>
</dbReference>
<feature type="DNA-binding region" description="H-T-H motif" evidence="2">
    <location>
        <begin position="29"/>
        <end position="48"/>
    </location>
</feature>
<dbReference type="RefSeq" id="WP_380888084.1">
    <property type="nucleotide sequence ID" value="NZ_JBHUDY010000001.1"/>
</dbReference>
<dbReference type="EMBL" id="JBHUDY010000001">
    <property type="protein sequence ID" value="MFD1611493.1"/>
    <property type="molecule type" value="Genomic_DNA"/>
</dbReference>
<dbReference type="Gene3D" id="1.10.10.60">
    <property type="entry name" value="Homeodomain-like"/>
    <property type="match status" value="1"/>
</dbReference>
<organism evidence="4 5">
    <name type="scientific">Sphingomonas tabacisoli</name>
    <dbReference type="NCBI Taxonomy" id="2249466"/>
    <lineage>
        <taxon>Bacteria</taxon>
        <taxon>Pseudomonadati</taxon>
        <taxon>Pseudomonadota</taxon>
        <taxon>Alphaproteobacteria</taxon>
        <taxon>Sphingomonadales</taxon>
        <taxon>Sphingomonadaceae</taxon>
        <taxon>Sphingomonas</taxon>
    </lineage>
</organism>
<reference evidence="5" key="1">
    <citation type="journal article" date="2019" name="Int. J. Syst. Evol. Microbiol.">
        <title>The Global Catalogue of Microorganisms (GCM) 10K type strain sequencing project: providing services to taxonomists for standard genome sequencing and annotation.</title>
        <authorList>
            <consortium name="The Broad Institute Genomics Platform"/>
            <consortium name="The Broad Institute Genome Sequencing Center for Infectious Disease"/>
            <person name="Wu L."/>
            <person name="Ma J."/>
        </authorList>
    </citation>
    <scope>NUCLEOTIDE SEQUENCE [LARGE SCALE GENOMIC DNA]</scope>
    <source>
        <strain evidence="5">CGMCC 1.16275</strain>
    </source>
</reference>
<dbReference type="PRINTS" id="PR00455">
    <property type="entry name" value="HTHTETR"/>
</dbReference>
<sequence length="200" mass="21768">MRIKTEAKRREIIDAAALEFGARGYHKTTLADVARRMGSSKATIYNYYKTKDELLAASLAEKAIPAAGALLSALAGNERFECRLNDFAKRYLAMHTSQHAVSIQRLVVAEKIQARQIIDAIEANAGPRLWPAVAACFTEAQAAGALREGSIDQIVYHFRALLSDLPYRLLIGSIDGVSESIVDRSAEAAVECILAAYGAR</sequence>
<keyword evidence="5" id="KW-1185">Reference proteome</keyword>
<protein>
    <submittedName>
        <fullName evidence="4">TetR/AcrR family transcriptional regulator</fullName>
    </submittedName>
</protein>
<dbReference type="InterPro" id="IPR009057">
    <property type="entry name" value="Homeodomain-like_sf"/>
</dbReference>
<dbReference type="PANTHER" id="PTHR30055">
    <property type="entry name" value="HTH-TYPE TRANSCRIPTIONAL REGULATOR RUTR"/>
    <property type="match status" value="1"/>
</dbReference>
<dbReference type="PROSITE" id="PS50977">
    <property type="entry name" value="HTH_TETR_2"/>
    <property type="match status" value="1"/>
</dbReference>
<dbReference type="PANTHER" id="PTHR30055:SF146">
    <property type="entry name" value="HTH-TYPE TRANSCRIPTIONAL DUAL REGULATOR CECR"/>
    <property type="match status" value="1"/>
</dbReference>
<evidence type="ECO:0000313" key="4">
    <source>
        <dbReference type="EMBL" id="MFD1611493.1"/>
    </source>
</evidence>
<name>A0ABW4I239_9SPHN</name>
<comment type="caution">
    <text evidence="4">The sequence shown here is derived from an EMBL/GenBank/DDBJ whole genome shotgun (WGS) entry which is preliminary data.</text>
</comment>
<gene>
    <name evidence="4" type="ORF">ACFSCW_06725</name>
</gene>